<feature type="transmembrane region" description="Helical" evidence="1">
    <location>
        <begin position="30"/>
        <end position="52"/>
    </location>
</feature>
<proteinExistence type="predicted"/>
<feature type="transmembrane region" description="Helical" evidence="1">
    <location>
        <begin position="205"/>
        <end position="226"/>
    </location>
</feature>
<dbReference type="Pfam" id="PF06161">
    <property type="entry name" value="DUF975"/>
    <property type="match status" value="1"/>
</dbReference>
<dbReference type="InterPro" id="IPR010380">
    <property type="entry name" value="DUF975"/>
</dbReference>
<evidence type="ECO:0000313" key="3">
    <source>
        <dbReference type="Proteomes" id="UP000051886"/>
    </source>
</evidence>
<reference evidence="2 3" key="1">
    <citation type="journal article" date="2015" name="Genome Announc.">
        <title>Expanding the biotechnology potential of lactobacilli through comparative genomics of 213 strains and associated genera.</title>
        <authorList>
            <person name="Sun Z."/>
            <person name="Harris H.M."/>
            <person name="McCann A."/>
            <person name="Guo C."/>
            <person name="Argimon S."/>
            <person name="Zhang W."/>
            <person name="Yang X."/>
            <person name="Jeffery I.B."/>
            <person name="Cooney J.C."/>
            <person name="Kagawa T.F."/>
            <person name="Liu W."/>
            <person name="Song Y."/>
            <person name="Salvetti E."/>
            <person name="Wrobel A."/>
            <person name="Rasinkangas P."/>
            <person name="Parkhill J."/>
            <person name="Rea M.C."/>
            <person name="O'Sullivan O."/>
            <person name="Ritari J."/>
            <person name="Douillard F.P."/>
            <person name="Paul Ross R."/>
            <person name="Yang R."/>
            <person name="Briner A.E."/>
            <person name="Felis G.E."/>
            <person name="de Vos W.M."/>
            <person name="Barrangou R."/>
            <person name="Klaenhammer T.R."/>
            <person name="Caufield P.W."/>
            <person name="Cui Y."/>
            <person name="Zhang H."/>
            <person name="O'Toole P.W."/>
        </authorList>
    </citation>
    <scope>NUCLEOTIDE SEQUENCE [LARGE SCALE GENOMIC DNA]</scope>
    <source>
        <strain evidence="2 3">NBRC 103219</strain>
    </source>
</reference>
<dbReference type="AlphaFoldDB" id="A0A0R2LUA0"/>
<evidence type="ECO:0000256" key="1">
    <source>
        <dbReference type="SAM" id="Phobius"/>
    </source>
</evidence>
<dbReference type="Proteomes" id="UP000051886">
    <property type="component" value="Unassembled WGS sequence"/>
</dbReference>
<feature type="transmembrane region" description="Helical" evidence="1">
    <location>
        <begin position="84"/>
        <end position="105"/>
    </location>
</feature>
<comment type="caution">
    <text evidence="2">The sequence shown here is derived from an EMBL/GenBank/DDBJ whole genome shotgun (WGS) entry which is preliminary data.</text>
</comment>
<name>A0A0R2LUA0_9LACO</name>
<dbReference type="PANTHER" id="PTHR40076:SF1">
    <property type="entry name" value="MEMBRANE PROTEIN"/>
    <property type="match status" value="1"/>
</dbReference>
<dbReference type="OrthoDB" id="9784844at2"/>
<keyword evidence="1" id="KW-0812">Transmembrane</keyword>
<keyword evidence="1" id="KW-1133">Transmembrane helix</keyword>
<feature type="transmembrane region" description="Helical" evidence="1">
    <location>
        <begin position="126"/>
        <end position="154"/>
    </location>
</feature>
<dbReference type="RefSeq" id="WP_017868850.1">
    <property type="nucleotide sequence ID" value="NZ_BJYB01000044.1"/>
</dbReference>
<organism evidence="2 3">
    <name type="scientific">Ligilactobacillus pobuzihii</name>
    <dbReference type="NCBI Taxonomy" id="449659"/>
    <lineage>
        <taxon>Bacteria</taxon>
        <taxon>Bacillati</taxon>
        <taxon>Bacillota</taxon>
        <taxon>Bacilli</taxon>
        <taxon>Lactobacillales</taxon>
        <taxon>Lactobacillaceae</taxon>
        <taxon>Ligilactobacillus</taxon>
    </lineage>
</organism>
<keyword evidence="1" id="KW-0472">Membrane</keyword>
<protein>
    <recommendedName>
        <fullName evidence="4">Integral membrane protein</fullName>
    </recommendedName>
</protein>
<accession>A0A0R2LUA0</accession>
<dbReference type="PATRIC" id="fig|449659.4.peg.1853"/>
<dbReference type="STRING" id="449659.IV66_GL001812"/>
<gene>
    <name evidence="2" type="ORF">IV66_GL001812</name>
</gene>
<dbReference type="EMBL" id="JQCN01000005">
    <property type="protein sequence ID" value="KRO02026.1"/>
    <property type="molecule type" value="Genomic_DNA"/>
</dbReference>
<evidence type="ECO:0000313" key="2">
    <source>
        <dbReference type="EMBL" id="KRO02026.1"/>
    </source>
</evidence>
<dbReference type="PANTHER" id="PTHR40076">
    <property type="entry name" value="MEMBRANE PROTEIN-RELATED"/>
    <property type="match status" value="1"/>
</dbReference>
<evidence type="ECO:0008006" key="4">
    <source>
        <dbReference type="Google" id="ProtNLM"/>
    </source>
</evidence>
<keyword evidence="3" id="KW-1185">Reference proteome</keyword>
<sequence>MQTRAELKQEAKNLLKGHWGKAIGLNVLQILPLLFGLLVGVGIITVVILFLVQDPSGSLADDVARGASSGANSNSDGVNFVSNVLTSLIETLLIVGVNFTLLDWLRTKNSDFGIVRGIFGAFTKRDFLPVVVLWIIQTLFEFFWSLLFLIPGIIKTFSYSQTYYIYKDIADKGGDEDLNYLDYVTKSRQLMDGHKFEFFVLKLSFLGWDILACLTLGIGQIWLVPYKNTTYMAYYRSLAGEQFQSERSSNDDNGAYFEQ</sequence>